<dbReference type="InterPro" id="IPR051708">
    <property type="entry name" value="Plant_Aspart_Prot_A1"/>
</dbReference>
<evidence type="ECO:0000313" key="3">
    <source>
        <dbReference type="EMBL" id="KAK3038206.1"/>
    </source>
</evidence>
<evidence type="ECO:0000256" key="1">
    <source>
        <dbReference type="ARBA" id="ARBA00022670"/>
    </source>
</evidence>
<keyword evidence="4" id="KW-1185">Reference proteome</keyword>
<protein>
    <submittedName>
        <fullName evidence="3">Uncharacterized protein</fullName>
    </submittedName>
</protein>
<keyword evidence="1" id="KW-0645">Protease</keyword>
<reference evidence="3" key="1">
    <citation type="submission" date="2022-12" db="EMBL/GenBank/DDBJ databases">
        <title>Draft genome assemblies for two species of Escallonia (Escalloniales).</title>
        <authorList>
            <person name="Chanderbali A."/>
            <person name="Dervinis C."/>
            <person name="Anghel I."/>
            <person name="Soltis D."/>
            <person name="Soltis P."/>
            <person name="Zapata F."/>
        </authorList>
    </citation>
    <scope>NUCLEOTIDE SEQUENCE</scope>
    <source>
        <strain evidence="3">UCBG64.0493</strain>
        <tissue evidence="3">Leaf</tissue>
    </source>
</reference>
<dbReference type="PANTHER" id="PTHR47967:SF128">
    <property type="entry name" value="ASPARTIC PROTEINASE CDR1-LIKE"/>
    <property type="match status" value="1"/>
</dbReference>
<sequence>MKFSIGSPPVEGFAILDTGMNSKSKFRFGKVAVISGEGVVSTPILSKLDPTIYFLNLEGVTIGDKRFANKQARPGEDVALKNINIFTKIDNITCLGMLHERDDGLNILLEQCIKKIQVLVINVTLVASSNSVEGARTNVYNVFVASPHYKVEEHIVLSQCARAVYLDSLLGAIKLLESFARA</sequence>
<gene>
    <name evidence="3" type="ORF">RJ639_029646</name>
</gene>
<accession>A0AA89BNL9</accession>
<proteinExistence type="predicted"/>
<name>A0AA89BNL9_9ASTE</name>
<dbReference type="GO" id="GO:0008233">
    <property type="term" value="F:peptidase activity"/>
    <property type="evidence" value="ECO:0007669"/>
    <property type="project" value="UniProtKB-KW"/>
</dbReference>
<dbReference type="AlphaFoldDB" id="A0AA89BNL9"/>
<dbReference type="GO" id="GO:0006508">
    <property type="term" value="P:proteolysis"/>
    <property type="evidence" value="ECO:0007669"/>
    <property type="project" value="UniProtKB-KW"/>
</dbReference>
<comment type="caution">
    <text evidence="3">The sequence shown here is derived from an EMBL/GenBank/DDBJ whole genome shotgun (WGS) entry which is preliminary data.</text>
</comment>
<evidence type="ECO:0000313" key="4">
    <source>
        <dbReference type="Proteomes" id="UP001188597"/>
    </source>
</evidence>
<dbReference type="EMBL" id="JAVXUP010000102">
    <property type="protein sequence ID" value="KAK3038206.1"/>
    <property type="molecule type" value="Genomic_DNA"/>
</dbReference>
<evidence type="ECO:0000256" key="2">
    <source>
        <dbReference type="ARBA" id="ARBA00022801"/>
    </source>
</evidence>
<organism evidence="3 4">
    <name type="scientific">Escallonia herrerae</name>
    <dbReference type="NCBI Taxonomy" id="1293975"/>
    <lineage>
        <taxon>Eukaryota</taxon>
        <taxon>Viridiplantae</taxon>
        <taxon>Streptophyta</taxon>
        <taxon>Embryophyta</taxon>
        <taxon>Tracheophyta</taxon>
        <taxon>Spermatophyta</taxon>
        <taxon>Magnoliopsida</taxon>
        <taxon>eudicotyledons</taxon>
        <taxon>Gunneridae</taxon>
        <taxon>Pentapetalae</taxon>
        <taxon>asterids</taxon>
        <taxon>campanulids</taxon>
        <taxon>Escalloniales</taxon>
        <taxon>Escalloniaceae</taxon>
        <taxon>Escallonia</taxon>
    </lineage>
</organism>
<keyword evidence="2" id="KW-0378">Hydrolase</keyword>
<dbReference type="GO" id="GO:0005576">
    <property type="term" value="C:extracellular region"/>
    <property type="evidence" value="ECO:0007669"/>
    <property type="project" value="TreeGrafter"/>
</dbReference>
<dbReference type="Proteomes" id="UP001188597">
    <property type="component" value="Unassembled WGS sequence"/>
</dbReference>
<dbReference type="PANTHER" id="PTHR47967">
    <property type="entry name" value="OS07G0603500 PROTEIN-RELATED"/>
    <property type="match status" value="1"/>
</dbReference>